<name>A0ABM8AIY0_9DEIO</name>
<reference evidence="2" key="1">
    <citation type="submission" date="2022-07" db="EMBL/GenBank/DDBJ databases">
        <title>Complete Genome Sequence of the Radioresistant Bacterium Deinococcus aetherius ST0316, Isolated from the Air Dust collected in Lower Stratosphere above Japan.</title>
        <authorList>
            <person name="Satoh K."/>
            <person name="Hagiwara K."/>
            <person name="Katsumata K."/>
            <person name="Kubo A."/>
            <person name="Yokobori S."/>
            <person name="Yamagishi A."/>
            <person name="Oono Y."/>
            <person name="Narumi I."/>
        </authorList>
    </citation>
    <scope>NUCLEOTIDE SEQUENCE</scope>
    <source>
        <strain evidence="2">ST0316</strain>
        <plasmid evidence="2">pDAETH-1</plasmid>
    </source>
</reference>
<dbReference type="InterPro" id="IPR053146">
    <property type="entry name" value="QDO-like"/>
</dbReference>
<proteinExistence type="predicted"/>
<evidence type="ECO:0000313" key="3">
    <source>
        <dbReference type="Proteomes" id="UP001064971"/>
    </source>
</evidence>
<dbReference type="InterPro" id="IPR011051">
    <property type="entry name" value="RmlC_Cupin_sf"/>
</dbReference>
<dbReference type="PANTHER" id="PTHR36440:SF1">
    <property type="entry name" value="PUTATIVE (AFU_ORTHOLOGUE AFUA_8G07350)-RELATED"/>
    <property type="match status" value="1"/>
</dbReference>
<keyword evidence="3" id="KW-1185">Reference proteome</keyword>
<sequence length="193" mass="20758">MARPGDVLRGGGKRLVFLETKADTNGARLSFDEFVEAGEDAVPAHVHPRQRELFTVVSGTLGVRVGGKERLVAAGEAVEVPPGAPHTYWNAGGSELHHVVTLEPALDHETFFESVYGLAREGFSPQRKTLRNLMLLAQLFAGHDNWLAGVPVPLQRVLFPLLAALGRALGLKVWKPTYAAVGGEVSLNPPTLV</sequence>
<dbReference type="EMBL" id="AP026561">
    <property type="protein sequence ID" value="BDP43665.1"/>
    <property type="molecule type" value="Genomic_DNA"/>
</dbReference>
<evidence type="ECO:0000259" key="1">
    <source>
        <dbReference type="Pfam" id="PF07883"/>
    </source>
</evidence>
<organism evidence="2 3">
    <name type="scientific">Deinococcus aetherius</name>
    <dbReference type="NCBI Taxonomy" id="200252"/>
    <lineage>
        <taxon>Bacteria</taxon>
        <taxon>Thermotogati</taxon>
        <taxon>Deinococcota</taxon>
        <taxon>Deinococci</taxon>
        <taxon>Deinococcales</taxon>
        <taxon>Deinococcaceae</taxon>
        <taxon>Deinococcus</taxon>
    </lineage>
</organism>
<gene>
    <name evidence="2" type="ORF">DAETH_36340</name>
</gene>
<dbReference type="RefSeq" id="WP_264777529.1">
    <property type="nucleotide sequence ID" value="NZ_AP026561.1"/>
</dbReference>
<accession>A0ABM8AIY0</accession>
<feature type="domain" description="Cupin type-2" evidence="1">
    <location>
        <begin position="35"/>
        <end position="97"/>
    </location>
</feature>
<dbReference type="PANTHER" id="PTHR36440">
    <property type="entry name" value="PUTATIVE (AFU_ORTHOLOGUE AFUA_8G07350)-RELATED"/>
    <property type="match status" value="1"/>
</dbReference>
<keyword evidence="2" id="KW-0614">Plasmid</keyword>
<evidence type="ECO:0000313" key="2">
    <source>
        <dbReference type="EMBL" id="BDP43665.1"/>
    </source>
</evidence>
<dbReference type="Pfam" id="PF07883">
    <property type="entry name" value="Cupin_2"/>
    <property type="match status" value="1"/>
</dbReference>
<dbReference type="InterPro" id="IPR013096">
    <property type="entry name" value="Cupin_2"/>
</dbReference>
<dbReference type="Proteomes" id="UP001064971">
    <property type="component" value="Plasmid pDAETH-1"/>
</dbReference>
<dbReference type="SUPFAM" id="SSF51182">
    <property type="entry name" value="RmlC-like cupins"/>
    <property type="match status" value="1"/>
</dbReference>
<dbReference type="Gene3D" id="2.60.120.10">
    <property type="entry name" value="Jelly Rolls"/>
    <property type="match status" value="1"/>
</dbReference>
<geneLocation type="plasmid" evidence="2 3">
    <name>pDAETH-1</name>
</geneLocation>
<dbReference type="InterPro" id="IPR014710">
    <property type="entry name" value="RmlC-like_jellyroll"/>
</dbReference>
<protein>
    <recommendedName>
        <fullName evidence="1">Cupin type-2 domain-containing protein</fullName>
    </recommendedName>
</protein>